<evidence type="ECO:0000313" key="1">
    <source>
        <dbReference type="EMBL" id="JAD63221.1"/>
    </source>
</evidence>
<protein>
    <submittedName>
        <fullName evidence="1">Uncharacterized protein</fullName>
    </submittedName>
</protein>
<dbReference type="EMBL" id="GBRH01234674">
    <property type="protein sequence ID" value="JAD63221.1"/>
    <property type="molecule type" value="Transcribed_RNA"/>
</dbReference>
<proteinExistence type="predicted"/>
<name>A0A0A9BIM4_ARUDO</name>
<sequence>MNKPLYDTMAGLEEGEKSVLM</sequence>
<dbReference type="AlphaFoldDB" id="A0A0A9BIM4"/>
<reference evidence="1" key="2">
    <citation type="journal article" date="2015" name="Data Brief">
        <title>Shoot transcriptome of the giant reed, Arundo donax.</title>
        <authorList>
            <person name="Barrero R.A."/>
            <person name="Guerrero F.D."/>
            <person name="Moolhuijzen P."/>
            <person name="Goolsby J.A."/>
            <person name="Tidwell J."/>
            <person name="Bellgard S.E."/>
            <person name="Bellgard M.I."/>
        </authorList>
    </citation>
    <scope>NUCLEOTIDE SEQUENCE</scope>
    <source>
        <tissue evidence="1">Shoot tissue taken approximately 20 cm above the soil surface</tissue>
    </source>
</reference>
<organism evidence="1">
    <name type="scientific">Arundo donax</name>
    <name type="common">Giant reed</name>
    <name type="synonym">Donax arundinaceus</name>
    <dbReference type="NCBI Taxonomy" id="35708"/>
    <lineage>
        <taxon>Eukaryota</taxon>
        <taxon>Viridiplantae</taxon>
        <taxon>Streptophyta</taxon>
        <taxon>Embryophyta</taxon>
        <taxon>Tracheophyta</taxon>
        <taxon>Spermatophyta</taxon>
        <taxon>Magnoliopsida</taxon>
        <taxon>Liliopsida</taxon>
        <taxon>Poales</taxon>
        <taxon>Poaceae</taxon>
        <taxon>PACMAD clade</taxon>
        <taxon>Arundinoideae</taxon>
        <taxon>Arundineae</taxon>
        <taxon>Arundo</taxon>
    </lineage>
</organism>
<accession>A0A0A9BIM4</accession>
<reference evidence="1" key="1">
    <citation type="submission" date="2014-09" db="EMBL/GenBank/DDBJ databases">
        <authorList>
            <person name="Magalhaes I.L.F."/>
            <person name="Oliveira U."/>
            <person name="Santos F.R."/>
            <person name="Vidigal T.H.D.A."/>
            <person name="Brescovit A.D."/>
            <person name="Santos A.J."/>
        </authorList>
    </citation>
    <scope>NUCLEOTIDE SEQUENCE</scope>
    <source>
        <tissue evidence="1">Shoot tissue taken approximately 20 cm above the soil surface</tissue>
    </source>
</reference>